<keyword evidence="1" id="KW-0812">Transmembrane</keyword>
<dbReference type="EMBL" id="LR589066">
    <property type="protein sequence ID" value="VTO95361.1"/>
    <property type="molecule type" value="Genomic_DNA"/>
</dbReference>
<keyword evidence="1" id="KW-0472">Membrane</keyword>
<feature type="transmembrane region" description="Helical" evidence="1">
    <location>
        <begin position="52"/>
        <end position="74"/>
    </location>
</feature>
<name>A0A653EFG8_9MYCO</name>
<reference evidence="2" key="1">
    <citation type="submission" date="2019-05" db="EMBL/GenBank/DDBJ databases">
        <authorList>
            <person name="Naeem R."/>
            <person name="Antony C."/>
            <person name="Guan Q."/>
        </authorList>
    </citation>
    <scope>NUCLEOTIDE SEQUENCE</scope>
    <source>
        <strain evidence="2">2</strain>
    </source>
</reference>
<accession>A0A653EFG8</accession>
<protein>
    <recommendedName>
        <fullName evidence="3">Major Facilitator Superfamily protein</fullName>
    </recommendedName>
</protein>
<organism evidence="2">
    <name type="scientific">Mycobacterium riyadhense</name>
    <dbReference type="NCBI Taxonomy" id="486698"/>
    <lineage>
        <taxon>Bacteria</taxon>
        <taxon>Bacillati</taxon>
        <taxon>Actinomycetota</taxon>
        <taxon>Actinomycetes</taxon>
        <taxon>Mycobacteriales</taxon>
        <taxon>Mycobacteriaceae</taxon>
        <taxon>Mycobacterium</taxon>
    </lineage>
</organism>
<keyword evidence="1" id="KW-1133">Transmembrane helix</keyword>
<gene>
    <name evidence="2" type="ORF">BIN_B_00839</name>
</gene>
<proteinExistence type="predicted"/>
<evidence type="ECO:0000313" key="2">
    <source>
        <dbReference type="EMBL" id="VTO95361.1"/>
    </source>
</evidence>
<evidence type="ECO:0008006" key="3">
    <source>
        <dbReference type="Google" id="ProtNLM"/>
    </source>
</evidence>
<feature type="transmembrane region" description="Helical" evidence="1">
    <location>
        <begin position="15"/>
        <end position="40"/>
    </location>
</feature>
<feature type="transmembrane region" description="Helical" evidence="1">
    <location>
        <begin position="80"/>
        <end position="99"/>
    </location>
</feature>
<sequence length="105" mass="10973">MVAIVFQLAGSWPNIVAISLVIALASIANHSVFTAGQLWIAHHADPALRISLISCGQLVISAGLIGLSPVLCLIAQVHDVVWQVAIILLLNLAAAYSAMRLAPAD</sequence>
<dbReference type="AlphaFoldDB" id="A0A653EFG8"/>
<evidence type="ECO:0000256" key="1">
    <source>
        <dbReference type="SAM" id="Phobius"/>
    </source>
</evidence>